<dbReference type="SUPFAM" id="SSF50978">
    <property type="entry name" value="WD40 repeat-like"/>
    <property type="match status" value="1"/>
</dbReference>
<organism evidence="9 10">
    <name type="scientific">Oedothorax gibbosus</name>
    <dbReference type="NCBI Taxonomy" id="931172"/>
    <lineage>
        <taxon>Eukaryota</taxon>
        <taxon>Metazoa</taxon>
        <taxon>Ecdysozoa</taxon>
        <taxon>Arthropoda</taxon>
        <taxon>Chelicerata</taxon>
        <taxon>Arachnida</taxon>
        <taxon>Araneae</taxon>
        <taxon>Araneomorphae</taxon>
        <taxon>Entelegynae</taxon>
        <taxon>Araneoidea</taxon>
        <taxon>Linyphiidae</taxon>
        <taxon>Erigoninae</taxon>
        <taxon>Oedothorax</taxon>
    </lineage>
</organism>
<comment type="caution">
    <text evidence="9">The sequence shown here is derived from an EMBL/GenBank/DDBJ whole genome shotgun (WGS) entry which is preliminary data.</text>
</comment>
<dbReference type="PROSITE" id="PS00678">
    <property type="entry name" value="WD_REPEATS_1"/>
    <property type="match status" value="2"/>
</dbReference>
<evidence type="ECO:0000313" key="10">
    <source>
        <dbReference type="Proteomes" id="UP000827092"/>
    </source>
</evidence>
<name>A0AAV6VMW4_9ARAC</name>
<feature type="repeat" description="WD" evidence="6">
    <location>
        <begin position="364"/>
        <end position="398"/>
    </location>
</feature>
<comment type="subcellular location">
    <subcellularLocation>
        <location evidence="1">Nucleus</location>
    </subcellularLocation>
</comment>
<feature type="repeat" description="WD" evidence="6">
    <location>
        <begin position="272"/>
        <end position="307"/>
    </location>
</feature>
<evidence type="ECO:0000313" key="9">
    <source>
        <dbReference type="EMBL" id="KAG8197378.1"/>
    </source>
</evidence>
<dbReference type="InterPro" id="IPR015943">
    <property type="entry name" value="WD40/YVTN_repeat-like_dom_sf"/>
</dbReference>
<dbReference type="InterPro" id="IPR051972">
    <property type="entry name" value="Glutamate-rich_WD_repeat"/>
</dbReference>
<sequence length="458" mass="50881">MAIDEVSEIISSDEEENDESEDDEEEEMEAEEIEEVEPAEGAEENSTTRVYLPQAGEDQENLECDESAYICYHVIKTGSPCLSFDILCDDLGEDRADQFPLTMTVVAGTEVKRVTGNQVLVMKLANMQKNKKKEEKDEDSEESDSESEDEDEKPVLTCAPIKHSGGVNRLKVTTLGSYQFAASWSELGKVHLWDLSPQLEALNDPRAMAAYVQAGSGSVQPEFTFTGHAHEGFAMQWSPLTSGMLATGDINKNIYLWKPMEGGTWNVDKRPFTGHTASVEDIQWSPTESNVLASCSADRSIRIWDMRAAPNKACMLTKNDAHESDVNVIGWNKTDPFILSGGDDGKLRVWDLRQFPDSSPICTFKYHTAPITSVEWHPTDHSVFAASSEDHSVSQWDLAVERDDTEEEGSETKDLPPQLLFLHLGQQEVKEVHWHAQMPGVMASASIAGLNVFRTVSV</sequence>
<evidence type="ECO:0000256" key="2">
    <source>
        <dbReference type="ARBA" id="ARBA00022574"/>
    </source>
</evidence>
<dbReference type="AlphaFoldDB" id="A0AAV6VMW4"/>
<feature type="repeat" description="WD" evidence="6">
    <location>
        <begin position="319"/>
        <end position="353"/>
    </location>
</feature>
<evidence type="ECO:0000256" key="1">
    <source>
        <dbReference type="ARBA" id="ARBA00004123"/>
    </source>
</evidence>
<dbReference type="PANTHER" id="PTHR45903:SF1">
    <property type="entry name" value="GLUTAMATE-RICH WD REPEAT-CONTAINING PROTEIN 1"/>
    <property type="match status" value="1"/>
</dbReference>
<reference evidence="9 10" key="1">
    <citation type="journal article" date="2022" name="Nat. Ecol. Evol.">
        <title>A masculinizing supergene underlies an exaggerated male reproductive morph in a spider.</title>
        <authorList>
            <person name="Hendrickx F."/>
            <person name="De Corte Z."/>
            <person name="Sonet G."/>
            <person name="Van Belleghem S.M."/>
            <person name="Kostlbacher S."/>
            <person name="Vangestel C."/>
        </authorList>
    </citation>
    <scope>NUCLEOTIDE SEQUENCE [LARGE SCALE GENOMIC DNA]</scope>
    <source>
        <strain evidence="9">W744_W776</strain>
    </source>
</reference>
<dbReference type="GO" id="GO:0042254">
    <property type="term" value="P:ribosome biogenesis"/>
    <property type="evidence" value="ECO:0007669"/>
    <property type="project" value="TreeGrafter"/>
</dbReference>
<dbReference type="EMBL" id="JAFNEN010000056">
    <property type="protein sequence ID" value="KAG8197378.1"/>
    <property type="molecule type" value="Genomic_DNA"/>
</dbReference>
<evidence type="ECO:0000259" key="8">
    <source>
        <dbReference type="Pfam" id="PF12265"/>
    </source>
</evidence>
<keyword evidence="3" id="KW-0677">Repeat</keyword>
<dbReference type="InterPro" id="IPR036322">
    <property type="entry name" value="WD40_repeat_dom_sf"/>
</dbReference>
<dbReference type="SMART" id="SM00320">
    <property type="entry name" value="WD40"/>
    <property type="match status" value="5"/>
</dbReference>
<dbReference type="Proteomes" id="UP000827092">
    <property type="component" value="Unassembled WGS sequence"/>
</dbReference>
<evidence type="ECO:0000256" key="5">
    <source>
        <dbReference type="ARBA" id="ARBA00040876"/>
    </source>
</evidence>
<feature type="region of interest" description="Disordered" evidence="7">
    <location>
        <begin position="1"/>
        <end position="46"/>
    </location>
</feature>
<gene>
    <name evidence="9" type="ORF">JTE90_013502</name>
</gene>
<evidence type="ECO:0000256" key="6">
    <source>
        <dbReference type="PROSITE-ProRule" id="PRU00221"/>
    </source>
</evidence>
<keyword evidence="4" id="KW-0539">Nucleus</keyword>
<keyword evidence="10" id="KW-1185">Reference proteome</keyword>
<feature type="compositionally biased region" description="Acidic residues" evidence="7">
    <location>
        <begin position="136"/>
        <end position="152"/>
    </location>
</feature>
<dbReference type="InterPro" id="IPR001680">
    <property type="entry name" value="WD40_rpt"/>
</dbReference>
<feature type="domain" description="Histone-binding protein RBBP4-like N-terminal" evidence="8">
    <location>
        <begin position="59"/>
        <end position="127"/>
    </location>
</feature>
<dbReference type="PROSITE" id="PS50294">
    <property type="entry name" value="WD_REPEATS_REGION"/>
    <property type="match status" value="3"/>
</dbReference>
<proteinExistence type="predicted"/>
<dbReference type="InterPro" id="IPR020472">
    <property type="entry name" value="WD40_PAC1"/>
</dbReference>
<keyword evidence="2 6" id="KW-0853">WD repeat</keyword>
<dbReference type="Pfam" id="PF12265">
    <property type="entry name" value="CAF1C_H4-bd"/>
    <property type="match status" value="1"/>
</dbReference>
<dbReference type="PANTHER" id="PTHR45903">
    <property type="entry name" value="GLUTAMATE-RICH WD REPEAT-CONTAINING PROTEIN 1"/>
    <property type="match status" value="1"/>
</dbReference>
<evidence type="ECO:0000256" key="3">
    <source>
        <dbReference type="ARBA" id="ARBA00022737"/>
    </source>
</evidence>
<dbReference type="Pfam" id="PF00400">
    <property type="entry name" value="WD40"/>
    <property type="match status" value="3"/>
</dbReference>
<feature type="compositionally biased region" description="Acidic residues" evidence="7">
    <location>
        <begin position="1"/>
        <end position="43"/>
    </location>
</feature>
<evidence type="ECO:0000256" key="4">
    <source>
        <dbReference type="ARBA" id="ARBA00023242"/>
    </source>
</evidence>
<accession>A0AAV6VMW4</accession>
<protein>
    <recommendedName>
        <fullName evidence="5">Glutamate-rich WD repeat-containing protein 1</fullName>
    </recommendedName>
</protein>
<dbReference type="Gene3D" id="2.130.10.10">
    <property type="entry name" value="YVTN repeat-like/Quinoprotein amine dehydrogenase"/>
    <property type="match status" value="1"/>
</dbReference>
<dbReference type="GO" id="GO:0005730">
    <property type="term" value="C:nucleolus"/>
    <property type="evidence" value="ECO:0007669"/>
    <property type="project" value="TreeGrafter"/>
</dbReference>
<feature type="region of interest" description="Disordered" evidence="7">
    <location>
        <begin position="128"/>
        <end position="155"/>
    </location>
</feature>
<dbReference type="InterPro" id="IPR022052">
    <property type="entry name" value="Histone-bd_RBBP4-like_N"/>
</dbReference>
<dbReference type="PRINTS" id="PR00320">
    <property type="entry name" value="GPROTEINBRPT"/>
</dbReference>
<dbReference type="PROSITE" id="PS50082">
    <property type="entry name" value="WD_REPEATS_2"/>
    <property type="match status" value="3"/>
</dbReference>
<dbReference type="InterPro" id="IPR019775">
    <property type="entry name" value="WD40_repeat_CS"/>
</dbReference>
<evidence type="ECO:0000256" key="7">
    <source>
        <dbReference type="SAM" id="MobiDB-lite"/>
    </source>
</evidence>